<dbReference type="Proteomes" id="UP000326396">
    <property type="component" value="Linkage Group LG5"/>
</dbReference>
<proteinExistence type="predicted"/>
<dbReference type="EMBL" id="SZYD01000015">
    <property type="protein sequence ID" value="KAD3641654.1"/>
    <property type="molecule type" value="Genomic_DNA"/>
</dbReference>
<name>A0A5N6MQV2_9ASTR</name>
<protein>
    <recommendedName>
        <fullName evidence="3">RWP-RK domain-containing protein</fullName>
    </recommendedName>
</protein>
<gene>
    <name evidence="1" type="ORF">E3N88_30878</name>
</gene>
<accession>A0A5N6MQV2</accession>
<reference evidence="1 2" key="1">
    <citation type="submission" date="2019-05" db="EMBL/GenBank/DDBJ databases">
        <title>Mikania micrantha, genome provides insights into the molecular mechanism of rapid growth.</title>
        <authorList>
            <person name="Liu B."/>
        </authorList>
    </citation>
    <scope>NUCLEOTIDE SEQUENCE [LARGE SCALE GENOMIC DNA]</scope>
    <source>
        <strain evidence="1">NLD-2019</strain>
        <tissue evidence="1">Leaf</tissue>
    </source>
</reference>
<dbReference type="AlphaFoldDB" id="A0A5N6MQV2"/>
<evidence type="ECO:0008006" key="3">
    <source>
        <dbReference type="Google" id="ProtNLM"/>
    </source>
</evidence>
<dbReference type="PANTHER" id="PTHR32002:SF35">
    <property type="entry name" value="PROTEIN NLP6"/>
    <property type="match status" value="1"/>
</dbReference>
<comment type="caution">
    <text evidence="1">The sequence shown here is derived from an EMBL/GenBank/DDBJ whole genome shotgun (WGS) entry which is preliminary data.</text>
</comment>
<dbReference type="GO" id="GO:0003700">
    <property type="term" value="F:DNA-binding transcription factor activity"/>
    <property type="evidence" value="ECO:0007669"/>
    <property type="project" value="InterPro"/>
</dbReference>
<keyword evidence="2" id="KW-1185">Reference proteome</keyword>
<dbReference type="InterPro" id="IPR045012">
    <property type="entry name" value="NLP"/>
</dbReference>
<sequence length="434" mass="48763">MAAYSTLNGRQIQQTVTAFLRIESSPGELFRPSPSYHYIVAAIDEEVKEKIMNTISSILESFSRTGIIRCVRIQFWAATKCDEKVYLLTTTNQPFGLSGNNQELQAYSCGCLHHKLYVYKDTKEKQAIGLPALAFLQRAIIRTHNMHDYREDQRPPCKDAIFKRKWASYSVPIIDADKCFGALEVITDTPSDSHDNDILAISIALQHAGLQFSFPCNPPSDLKMKGVKERKRTTKTSEVTGYRCLVPYMGLKKEIAAERLGQASAANEAIKETTFDNLRRNVGIRRWPCVRNASGRATFVLETQPVSETSSSVTPVPEFSFMSGQPFPEFPHPDFMQCDEIESLNNNAPVSEYSGFTIDDVNNMNANLVPNIILDEGNSAITSEIEASIVRREYAEIGYQGNNALFMEVAGIMDIDRDFMNSKWLNELLYNDGV</sequence>
<organism evidence="1 2">
    <name type="scientific">Mikania micrantha</name>
    <name type="common">bitter vine</name>
    <dbReference type="NCBI Taxonomy" id="192012"/>
    <lineage>
        <taxon>Eukaryota</taxon>
        <taxon>Viridiplantae</taxon>
        <taxon>Streptophyta</taxon>
        <taxon>Embryophyta</taxon>
        <taxon>Tracheophyta</taxon>
        <taxon>Spermatophyta</taxon>
        <taxon>Magnoliopsida</taxon>
        <taxon>eudicotyledons</taxon>
        <taxon>Gunneridae</taxon>
        <taxon>Pentapetalae</taxon>
        <taxon>asterids</taxon>
        <taxon>campanulids</taxon>
        <taxon>Asterales</taxon>
        <taxon>Asteraceae</taxon>
        <taxon>Asteroideae</taxon>
        <taxon>Heliantheae alliance</taxon>
        <taxon>Eupatorieae</taxon>
        <taxon>Mikania</taxon>
    </lineage>
</organism>
<evidence type="ECO:0000313" key="1">
    <source>
        <dbReference type="EMBL" id="KAD3641654.1"/>
    </source>
</evidence>
<evidence type="ECO:0000313" key="2">
    <source>
        <dbReference type="Proteomes" id="UP000326396"/>
    </source>
</evidence>
<dbReference type="PANTHER" id="PTHR32002">
    <property type="entry name" value="PROTEIN NLP8"/>
    <property type="match status" value="1"/>
</dbReference>